<dbReference type="EMBL" id="JAUHTQ010000002">
    <property type="protein sequence ID" value="MDN4492527.1"/>
    <property type="molecule type" value="Genomic_DNA"/>
</dbReference>
<accession>A0ABT8GM94</accession>
<organism evidence="1 2">
    <name type="scientific">Ureibacillus aquaedulcis</name>
    <dbReference type="NCBI Taxonomy" id="3058421"/>
    <lineage>
        <taxon>Bacteria</taxon>
        <taxon>Bacillati</taxon>
        <taxon>Bacillota</taxon>
        <taxon>Bacilli</taxon>
        <taxon>Bacillales</taxon>
        <taxon>Caryophanaceae</taxon>
        <taxon>Ureibacillus</taxon>
    </lineage>
</organism>
<keyword evidence="2" id="KW-1185">Reference proteome</keyword>
<name>A0ABT8GM94_9BACL</name>
<evidence type="ECO:0000313" key="2">
    <source>
        <dbReference type="Proteomes" id="UP001172743"/>
    </source>
</evidence>
<gene>
    <name evidence="1" type="ORF">QYB95_03155</name>
</gene>
<dbReference type="RefSeq" id="WP_301136638.1">
    <property type="nucleotide sequence ID" value="NZ_JAUHTQ010000002.1"/>
</dbReference>
<evidence type="ECO:0000313" key="1">
    <source>
        <dbReference type="EMBL" id="MDN4492527.1"/>
    </source>
</evidence>
<reference evidence="1" key="1">
    <citation type="submission" date="2023-07" db="EMBL/GenBank/DDBJ databases">
        <title>Ureibacillus sp. isolated from freshwater well.</title>
        <authorList>
            <person name="Kirdat K."/>
            <person name="Bhatt A."/>
            <person name="Teware R."/>
            <person name="Bhavsar Y."/>
            <person name="Yadav A."/>
        </authorList>
    </citation>
    <scope>NUCLEOTIDE SEQUENCE</scope>
    <source>
        <strain evidence="1">BA0131</strain>
    </source>
</reference>
<protein>
    <submittedName>
        <fullName evidence="1">Uncharacterized protein</fullName>
    </submittedName>
</protein>
<comment type="caution">
    <text evidence="1">The sequence shown here is derived from an EMBL/GenBank/DDBJ whole genome shotgun (WGS) entry which is preliminary data.</text>
</comment>
<sequence length="84" mass="9967">MIIDHQTEKAMQILEDYLQEKYPTDSWEIYDTDNSKIEPIIYLHVIFNSEPKMVYEYTVEDTVVKQGSKWTYQVNRYGGINGIV</sequence>
<dbReference type="Proteomes" id="UP001172743">
    <property type="component" value="Unassembled WGS sequence"/>
</dbReference>
<proteinExistence type="predicted"/>